<proteinExistence type="predicted"/>
<dbReference type="InterPro" id="IPR008271">
    <property type="entry name" value="Ser/Thr_kinase_AS"/>
</dbReference>
<evidence type="ECO:0000256" key="3">
    <source>
        <dbReference type="ARBA" id="ARBA00022741"/>
    </source>
</evidence>
<evidence type="ECO:0000256" key="1">
    <source>
        <dbReference type="ARBA" id="ARBA00022527"/>
    </source>
</evidence>
<keyword evidence="3 6" id="KW-0547">Nucleotide-binding</keyword>
<evidence type="ECO:0000259" key="8">
    <source>
        <dbReference type="PROSITE" id="PS50011"/>
    </source>
</evidence>
<dbReference type="InterPro" id="IPR000719">
    <property type="entry name" value="Prot_kinase_dom"/>
</dbReference>
<feature type="region of interest" description="Disordered" evidence="7">
    <location>
        <begin position="187"/>
        <end position="208"/>
    </location>
</feature>
<evidence type="ECO:0000313" key="9">
    <source>
        <dbReference type="EMBL" id="GFR39804.1"/>
    </source>
</evidence>
<evidence type="ECO:0000256" key="7">
    <source>
        <dbReference type="SAM" id="MobiDB-lite"/>
    </source>
</evidence>
<comment type="caution">
    <text evidence="9">The sequence shown here is derived from an EMBL/GenBank/DDBJ whole genome shotgun (WGS) entry which is preliminary data.</text>
</comment>
<dbReference type="GO" id="GO:0005524">
    <property type="term" value="F:ATP binding"/>
    <property type="evidence" value="ECO:0007669"/>
    <property type="project" value="UniProtKB-UniRule"/>
</dbReference>
<sequence>MRLRMFDCLRGSSCLGDNCNEPQVVLQHLDLTPGFGSQGSTARKALDQIQVGLLSLSGSWFTCVTGLLQVFEDRGVVADLYGVFEYGVDDPDFVLLSPGKPAQSECLGVERKALLRKMHSTQGPVTQQLPAVNSYTNQHQPIRKRSPVHRVVAAVPLRHGNKVIGALLLEEGSFPPQPRQLHLLSPKQQLASPPSPNHDSAATLPQSSSTSATLASAKLLLKSEDALRQLAFTASICLAGPMATPTVGPANPANSNIPTANAIVATATSTTAASPAAAPDNTNMLVWLSAAVARLRAAPSMSALTAALCGAVASHVRRTFIVDAQASAALVPPPGPDASVALLFRVQQQHHQHPGLQQQGLGTTAGGAGAGIGDSGDSAEAAYADVAVGVGIPIPGANGGMMGSMLVGGGGGGGGGGAGGGSWRCRRQSSLLSRMSQPINAPVVPATPNSVNAFTFKTPHGEDPGSATRLFARGSHADPLTRPTNASSRHGEGGGGGGGPIVIPLSAARAASFTALGPAAPALHACAFPLQQTLLQAVLDDKLQQEQQAQLQQQEASVVDPSKVVVTVAATATVAPQLPPTTTPQLSAGIVEDTLTYVQNVHSCSRDVCLLMGSRNTTMRGVLGGASGRSAFLGGGGGGGGISAAVASGGLSGSGASGVAPNAPQSLVLLTLPLEEGAAVGLYLCFPRRLPAALLEAVRGSCQELVDQAFGAVVRDKLRNSLAAEYDTLKTASPGSYAVVRGLNPTEELIAAAAVGGGCGGLASGTGGAAAAGMLLGSSPPVAHGPVGRIASVDSFWRRKLMVPPHRTSGNSLLSTADVQDCGGGGAGGGGGGGMGSPQQRKVMVERLRSFAMARRASLSYDASHARSPSCRTMAERAAMAAAAASVGGSPGGGPMGGCGGGMHGVGTTTSAGGEDMLDLLLGSFNNDMLSLFGTSGGGGGGGAAGASGPLPDGRSASIITVTGAEPGSTAARQQMDLLVSSLQTTLRASVAGYGTSATFASDLENLELMEVLGRGGGGVVLKGLLNGSLLVAVKLMEFPEDDDEDETSQPDNATNRQTGNKGTTTANGATANGGAAAAALKRRPAPSKQLKTRRELLRNAMELAVQSALSHPNIVQFYSTFNNVVLRCRNQGSNRGSTQSGTTAAPGTTTGAAAGAGGGGVAAGAGGGGGGGAQVLSTDPRALYLQVVPHSEPLGEDEARVTCILAEYCDAGSLASALQARTFPRLTRSPVVPASPGRLPFMYDMKGVYMTLLDVALALRHLHSLNLVHRDIKPANLLLKSNPRDPRGFTVKLADFGFVINLTETADDGTPIALVDQACGTVTHMAPECMPGKAKIDASVDIYSFGILMWELVSGGDRPFPTVHPDKIPRLVYKGARPSFAENVPLPYQTLAKMCWRTNPARRPRAAELVSSIASQLQSLT</sequence>
<name>A0AAD3DEH3_9CHLO</name>
<dbReference type="EMBL" id="BMAR01000001">
    <property type="protein sequence ID" value="GFR39804.1"/>
    <property type="molecule type" value="Genomic_DNA"/>
</dbReference>
<reference evidence="9 10" key="1">
    <citation type="journal article" date="2021" name="Sci. Rep.">
        <title>Genome sequencing of the multicellular alga Astrephomene provides insights into convergent evolution of germ-soma differentiation.</title>
        <authorList>
            <person name="Yamashita S."/>
            <person name="Yamamoto K."/>
            <person name="Matsuzaki R."/>
            <person name="Suzuki S."/>
            <person name="Yamaguchi H."/>
            <person name="Hirooka S."/>
            <person name="Minakuchi Y."/>
            <person name="Miyagishima S."/>
            <person name="Kawachi M."/>
            <person name="Toyoda A."/>
            <person name="Nozaki H."/>
        </authorList>
    </citation>
    <scope>NUCLEOTIDE SEQUENCE [LARGE SCALE GENOMIC DNA]</scope>
    <source>
        <strain evidence="9 10">NIES-4017</strain>
    </source>
</reference>
<keyword evidence="1" id="KW-0723">Serine/threonine-protein kinase</keyword>
<dbReference type="PANTHER" id="PTHR44329">
    <property type="entry name" value="SERINE/THREONINE-PROTEIN KINASE TNNI3K-RELATED"/>
    <property type="match status" value="1"/>
</dbReference>
<dbReference type="Pfam" id="PF07714">
    <property type="entry name" value="PK_Tyr_Ser-Thr"/>
    <property type="match status" value="1"/>
</dbReference>
<evidence type="ECO:0000256" key="6">
    <source>
        <dbReference type="PROSITE-ProRule" id="PRU10141"/>
    </source>
</evidence>
<dbReference type="InterPro" id="IPR011009">
    <property type="entry name" value="Kinase-like_dom_sf"/>
</dbReference>
<dbReference type="SUPFAM" id="SSF56112">
    <property type="entry name" value="Protein kinase-like (PK-like)"/>
    <property type="match status" value="1"/>
</dbReference>
<keyword evidence="10" id="KW-1185">Reference proteome</keyword>
<dbReference type="Gene3D" id="1.10.510.10">
    <property type="entry name" value="Transferase(Phosphotransferase) domain 1"/>
    <property type="match status" value="1"/>
</dbReference>
<gene>
    <name evidence="9" type="ORF">Agub_g292</name>
</gene>
<accession>A0AAD3DEH3</accession>
<evidence type="ECO:0000313" key="10">
    <source>
        <dbReference type="Proteomes" id="UP001054857"/>
    </source>
</evidence>
<dbReference type="Gene3D" id="3.30.200.20">
    <property type="entry name" value="Phosphorylase Kinase, domain 1"/>
    <property type="match status" value="1"/>
</dbReference>
<keyword evidence="4" id="KW-0418">Kinase</keyword>
<dbReference type="PROSITE" id="PS00107">
    <property type="entry name" value="PROTEIN_KINASE_ATP"/>
    <property type="match status" value="1"/>
</dbReference>
<dbReference type="PROSITE" id="PS00108">
    <property type="entry name" value="PROTEIN_KINASE_ST"/>
    <property type="match status" value="1"/>
</dbReference>
<dbReference type="InterPro" id="IPR017441">
    <property type="entry name" value="Protein_kinase_ATP_BS"/>
</dbReference>
<dbReference type="InterPro" id="IPR051681">
    <property type="entry name" value="Ser/Thr_Kinases-Pseudokinases"/>
</dbReference>
<feature type="domain" description="Protein kinase" evidence="8">
    <location>
        <begin position="1007"/>
        <end position="1418"/>
    </location>
</feature>
<feature type="compositionally biased region" description="Low complexity" evidence="7">
    <location>
        <begin position="1059"/>
        <end position="1080"/>
    </location>
</feature>
<keyword evidence="5 6" id="KW-0067">ATP-binding</keyword>
<organism evidence="9 10">
    <name type="scientific">Astrephomene gubernaculifera</name>
    <dbReference type="NCBI Taxonomy" id="47775"/>
    <lineage>
        <taxon>Eukaryota</taxon>
        <taxon>Viridiplantae</taxon>
        <taxon>Chlorophyta</taxon>
        <taxon>core chlorophytes</taxon>
        <taxon>Chlorophyceae</taxon>
        <taxon>CS clade</taxon>
        <taxon>Chlamydomonadales</taxon>
        <taxon>Astrephomenaceae</taxon>
        <taxon>Astrephomene</taxon>
    </lineage>
</organism>
<dbReference type="PROSITE" id="PS50011">
    <property type="entry name" value="PROTEIN_KINASE_DOM"/>
    <property type="match status" value="1"/>
</dbReference>
<dbReference type="SMART" id="SM00220">
    <property type="entry name" value="S_TKc"/>
    <property type="match status" value="1"/>
</dbReference>
<dbReference type="Proteomes" id="UP001054857">
    <property type="component" value="Unassembled WGS sequence"/>
</dbReference>
<evidence type="ECO:0000256" key="4">
    <source>
        <dbReference type="ARBA" id="ARBA00022777"/>
    </source>
</evidence>
<feature type="region of interest" description="Disordered" evidence="7">
    <location>
        <begin position="1042"/>
        <end position="1090"/>
    </location>
</feature>
<dbReference type="InterPro" id="IPR001245">
    <property type="entry name" value="Ser-Thr/Tyr_kinase_cat_dom"/>
</dbReference>
<feature type="region of interest" description="Disordered" evidence="7">
    <location>
        <begin position="475"/>
        <end position="500"/>
    </location>
</feature>
<dbReference type="GO" id="GO:0004674">
    <property type="term" value="F:protein serine/threonine kinase activity"/>
    <property type="evidence" value="ECO:0007669"/>
    <property type="project" value="UniProtKB-KW"/>
</dbReference>
<feature type="binding site" evidence="6">
    <location>
        <position position="1035"/>
    </location>
    <ligand>
        <name>ATP</name>
        <dbReference type="ChEBI" id="CHEBI:30616"/>
    </ligand>
</feature>
<protein>
    <recommendedName>
        <fullName evidence="8">Protein kinase domain-containing protein</fullName>
    </recommendedName>
</protein>
<keyword evidence="2" id="KW-0808">Transferase</keyword>
<evidence type="ECO:0000256" key="5">
    <source>
        <dbReference type="ARBA" id="ARBA00022840"/>
    </source>
</evidence>
<evidence type="ECO:0000256" key="2">
    <source>
        <dbReference type="ARBA" id="ARBA00022679"/>
    </source>
</evidence>
<dbReference type="PANTHER" id="PTHR44329:SF214">
    <property type="entry name" value="PROTEIN KINASE DOMAIN-CONTAINING PROTEIN"/>
    <property type="match status" value="1"/>
</dbReference>